<protein>
    <submittedName>
        <fullName evidence="1">SDR family oxidoreductase</fullName>
    </submittedName>
</protein>
<dbReference type="EMBL" id="CP106877">
    <property type="protein sequence ID" value="WAA11995.1"/>
    <property type="molecule type" value="Genomic_DNA"/>
</dbReference>
<accession>A0A9E8LYC2</accession>
<dbReference type="SUPFAM" id="SSF51735">
    <property type="entry name" value="NAD(P)-binding Rossmann-fold domains"/>
    <property type="match status" value="1"/>
</dbReference>
<sequence length="44" mass="4733">MIQFIPMGHPQETRDIANLVPFLCCEAGDNITAQTIAVDGGMTI</sequence>
<organism evidence="1 2">
    <name type="scientific">Fervidibacillus halotolerans</name>
    <dbReference type="NCBI Taxonomy" id="2980027"/>
    <lineage>
        <taxon>Bacteria</taxon>
        <taxon>Bacillati</taxon>
        <taxon>Bacillota</taxon>
        <taxon>Bacilli</taxon>
        <taxon>Bacillales</taxon>
        <taxon>Bacillaceae</taxon>
        <taxon>Fervidibacillus</taxon>
    </lineage>
</organism>
<dbReference type="AlphaFoldDB" id="A0A9E8LYC2"/>
<reference evidence="1" key="1">
    <citation type="submission" date="2022-09" db="EMBL/GenBank/DDBJ databases">
        <title>Complete Genomes of Fervidibacillus albus and Fervidibacillus halotolerans isolated from tidal flat sediments.</title>
        <authorList>
            <person name="Kwon K.K."/>
            <person name="Yang S.-H."/>
            <person name="Park M.J."/>
            <person name="Oh H.-M."/>
        </authorList>
    </citation>
    <scope>NUCLEOTIDE SEQUENCE</scope>
    <source>
        <strain evidence="1">MEBiC13594</strain>
    </source>
</reference>
<dbReference type="RefSeq" id="WP_275420122.1">
    <property type="nucleotide sequence ID" value="NZ_CP106877.1"/>
</dbReference>
<dbReference type="InterPro" id="IPR036291">
    <property type="entry name" value="NAD(P)-bd_dom_sf"/>
</dbReference>
<gene>
    <name evidence="1" type="ORF">OE105_10445</name>
</gene>
<dbReference type="InterPro" id="IPR002347">
    <property type="entry name" value="SDR_fam"/>
</dbReference>
<name>A0A9E8LYC2_9BACI</name>
<evidence type="ECO:0000313" key="1">
    <source>
        <dbReference type="EMBL" id="WAA11995.1"/>
    </source>
</evidence>
<proteinExistence type="predicted"/>
<dbReference type="Pfam" id="PF13561">
    <property type="entry name" value="adh_short_C2"/>
    <property type="match status" value="1"/>
</dbReference>
<dbReference type="KEGG" id="fhl:OE105_10445"/>
<evidence type="ECO:0000313" key="2">
    <source>
        <dbReference type="Proteomes" id="UP001164726"/>
    </source>
</evidence>
<dbReference type="Proteomes" id="UP001164726">
    <property type="component" value="Chromosome"/>
</dbReference>
<dbReference type="Gene3D" id="3.40.50.720">
    <property type="entry name" value="NAD(P)-binding Rossmann-like Domain"/>
    <property type="match status" value="1"/>
</dbReference>
<keyword evidence="2" id="KW-1185">Reference proteome</keyword>